<accession>A0A8S1YT24</accession>
<keyword evidence="2" id="KW-1185">Reference proteome</keyword>
<reference evidence="1" key="1">
    <citation type="submission" date="2021-01" db="EMBL/GenBank/DDBJ databases">
        <authorList>
            <consortium name="Genoscope - CEA"/>
            <person name="William W."/>
        </authorList>
    </citation>
    <scope>NUCLEOTIDE SEQUENCE</scope>
</reference>
<dbReference type="Proteomes" id="UP000683925">
    <property type="component" value="Unassembled WGS sequence"/>
</dbReference>
<name>A0A8S1YT24_PAROT</name>
<organism evidence="1 2">
    <name type="scientific">Paramecium octaurelia</name>
    <dbReference type="NCBI Taxonomy" id="43137"/>
    <lineage>
        <taxon>Eukaryota</taxon>
        <taxon>Sar</taxon>
        <taxon>Alveolata</taxon>
        <taxon>Ciliophora</taxon>
        <taxon>Intramacronucleata</taxon>
        <taxon>Oligohymenophorea</taxon>
        <taxon>Peniculida</taxon>
        <taxon>Parameciidae</taxon>
        <taxon>Paramecium</taxon>
    </lineage>
</organism>
<dbReference type="AlphaFoldDB" id="A0A8S1YT24"/>
<evidence type="ECO:0000313" key="2">
    <source>
        <dbReference type="Proteomes" id="UP000683925"/>
    </source>
</evidence>
<sequence>MMLYIGENYSDTFTQKKNVQYLMFFIYNYLSNNQNMKFRGQDTQEYKMIGREQDSSVLVKF</sequence>
<dbReference type="EMBL" id="CAJJDP010000287">
    <property type="protein sequence ID" value="CAD8215524.1"/>
    <property type="molecule type" value="Genomic_DNA"/>
</dbReference>
<gene>
    <name evidence="1" type="ORF">POCTA_138.1.T2830004</name>
</gene>
<protein>
    <submittedName>
        <fullName evidence="1">Uncharacterized protein</fullName>
    </submittedName>
</protein>
<evidence type="ECO:0000313" key="1">
    <source>
        <dbReference type="EMBL" id="CAD8215524.1"/>
    </source>
</evidence>
<proteinExistence type="predicted"/>
<comment type="caution">
    <text evidence="1">The sequence shown here is derived from an EMBL/GenBank/DDBJ whole genome shotgun (WGS) entry which is preliminary data.</text>
</comment>